<keyword evidence="1" id="KW-0812">Transmembrane</keyword>
<protein>
    <submittedName>
        <fullName evidence="2">PIR Superfamily Protein</fullName>
    </submittedName>
</protein>
<dbReference type="AlphaFoldDB" id="A0A1A8WQ41"/>
<sequence length="358" mass="42764">MSMHGDKFNFHEFKQAYDILNSNNFTKIYEDFNDDNSLDNKGQEHCKKIKSELTIPKNDETLVLHFCNNLYKIIAKYNRWENERFENISEDNAKYCIHLKYWLYERTVNNDIKGFDIDENFQRWKDRLEQEVNSNPKYYCTFNKLSWREIDKVRSIYAFLLMYYKNLDKLHDNNLIKCKYLNFFGKGLKAYYESLNECSSKQKEQTYCQELNEFQEIYKLDKLYWENTTLSTEYIYDEESIHDCPLVIESLQNPLIISYKDKNNILYLSNQPIDFKKSTIVSTSSALGTAVGLSAFLFYLYKYTSLGSLFRTRIQKDNIMFDHMDTEGHTFKLPNSEIARTNLENGNYSISYYSLNNS</sequence>
<keyword evidence="1" id="KW-0472">Membrane</keyword>
<proteinExistence type="predicted"/>
<evidence type="ECO:0000256" key="1">
    <source>
        <dbReference type="SAM" id="Phobius"/>
    </source>
</evidence>
<keyword evidence="1" id="KW-1133">Transmembrane helix</keyword>
<evidence type="ECO:0000313" key="3">
    <source>
        <dbReference type="Proteomes" id="UP000078560"/>
    </source>
</evidence>
<name>A0A1A8WQ41_PLAOA</name>
<evidence type="ECO:0000313" key="2">
    <source>
        <dbReference type="EMBL" id="SBS94402.1"/>
    </source>
</evidence>
<dbReference type="InterPro" id="IPR008780">
    <property type="entry name" value="Plasmodium_Vir"/>
</dbReference>
<dbReference type="EMBL" id="FLQU01001765">
    <property type="protein sequence ID" value="SBS94402.1"/>
    <property type="molecule type" value="Genomic_DNA"/>
</dbReference>
<feature type="transmembrane region" description="Helical" evidence="1">
    <location>
        <begin position="280"/>
        <end position="301"/>
    </location>
</feature>
<gene>
    <name evidence="2" type="ORF">POVCU2_0087830</name>
</gene>
<reference evidence="3" key="1">
    <citation type="submission" date="2016-05" db="EMBL/GenBank/DDBJ databases">
        <authorList>
            <person name="Naeem Raeece"/>
        </authorList>
    </citation>
    <scope>NUCLEOTIDE SEQUENCE [LARGE SCALE GENOMIC DNA]</scope>
</reference>
<dbReference type="Pfam" id="PF05795">
    <property type="entry name" value="Plasmodium_Vir"/>
    <property type="match status" value="1"/>
</dbReference>
<accession>A0A1A8WQ41</accession>
<dbReference type="Proteomes" id="UP000078560">
    <property type="component" value="Unassembled WGS sequence"/>
</dbReference>
<organism evidence="2 3">
    <name type="scientific">Plasmodium ovale curtisi</name>
    <dbReference type="NCBI Taxonomy" id="864141"/>
    <lineage>
        <taxon>Eukaryota</taxon>
        <taxon>Sar</taxon>
        <taxon>Alveolata</taxon>
        <taxon>Apicomplexa</taxon>
        <taxon>Aconoidasida</taxon>
        <taxon>Haemosporida</taxon>
        <taxon>Plasmodiidae</taxon>
        <taxon>Plasmodium</taxon>
        <taxon>Plasmodium (Plasmodium)</taxon>
    </lineage>
</organism>